<dbReference type="GO" id="GO:0044167">
    <property type="term" value="C:host cell endoplasmic reticulum membrane"/>
    <property type="evidence" value="ECO:0007669"/>
    <property type="project" value="UniProtKB-SubCell"/>
</dbReference>
<keyword evidence="6" id="KW-1163">Viral penetration into host nucleus</keyword>
<reference evidence="19 20" key="1">
    <citation type="submission" date="2021-09" db="EMBL/GenBank/DDBJ databases">
        <title>Genome analysis of two vesperbat polyomaviruses from Europe.</title>
        <authorList>
            <person name="Surjan A."/>
            <person name="Vidovszky M.Z."/>
        </authorList>
    </citation>
    <scope>NUCLEOTIDE SEQUENCE [LARGE SCALE GENOMIC DNA]</scope>
    <source>
        <strain evidence="19">BS19</strain>
    </source>
</reference>
<evidence type="ECO:0000256" key="18">
    <source>
        <dbReference type="ARBA" id="ARBA00031865"/>
    </source>
</evidence>
<evidence type="ECO:0000256" key="10">
    <source>
        <dbReference type="ARBA" id="ARBA00022844"/>
    </source>
</evidence>
<evidence type="ECO:0000256" key="14">
    <source>
        <dbReference type="ARBA" id="ARBA00023136"/>
    </source>
</evidence>
<keyword evidence="12" id="KW-0426">Late protein</keyword>
<dbReference type="GO" id="GO:0019028">
    <property type="term" value="C:viral capsid"/>
    <property type="evidence" value="ECO:0007669"/>
    <property type="project" value="UniProtKB-KW"/>
</dbReference>
<dbReference type="EMBL" id="OK300052">
    <property type="protein sequence ID" value="UYR20761.1"/>
    <property type="molecule type" value="Genomic_DNA"/>
</dbReference>
<dbReference type="GO" id="GO:0005198">
    <property type="term" value="F:structural molecule activity"/>
    <property type="evidence" value="ECO:0007669"/>
    <property type="project" value="InterPro"/>
</dbReference>
<keyword evidence="10" id="KW-0946">Virion</keyword>
<gene>
    <name evidence="19" type="primary">VP2</name>
</gene>
<evidence type="ECO:0000256" key="5">
    <source>
        <dbReference type="ARBA" id="ARBA00022269"/>
    </source>
</evidence>
<accession>A0AAE9P8Y6</accession>
<keyword evidence="9" id="KW-0519">Myristate</keyword>
<evidence type="ECO:0000313" key="19">
    <source>
        <dbReference type="EMBL" id="UYR20761.1"/>
    </source>
</evidence>
<evidence type="ECO:0000256" key="12">
    <source>
        <dbReference type="ARBA" id="ARBA00022921"/>
    </source>
</evidence>
<evidence type="ECO:0000256" key="15">
    <source>
        <dbReference type="ARBA" id="ARBA00023184"/>
    </source>
</evidence>
<keyword evidence="14" id="KW-0472">Membrane</keyword>
<organism evidence="19 20">
    <name type="scientific">Myotis daubentonii polyomavirus 1</name>
    <dbReference type="NCBI Taxonomy" id="2990517"/>
    <lineage>
        <taxon>Viruses</taxon>
        <taxon>Monodnaviria</taxon>
        <taxon>Shotokuvirae</taxon>
        <taxon>Cossaviricota</taxon>
        <taxon>Papovaviricetes</taxon>
        <taxon>Sepolyvirales</taxon>
        <taxon>Polyomaviridae</taxon>
        <taxon>Alphapolyomavirus</taxon>
        <taxon>Alphapolyomavirus myodaubentonii</taxon>
    </lineage>
</organism>
<protein>
    <recommendedName>
        <fullName evidence="5">Minor capsid protein VP2</fullName>
    </recommendedName>
    <alternativeName>
        <fullName evidence="18">Minor structural protein VP2</fullName>
    </alternativeName>
</protein>
<keyword evidence="7" id="KW-0167">Capsid protein</keyword>
<keyword evidence="8" id="KW-1048">Host nucleus</keyword>
<dbReference type="Pfam" id="PF00761">
    <property type="entry name" value="Polyoma_coat2"/>
    <property type="match status" value="2"/>
</dbReference>
<keyword evidence="15" id="KW-1038">Host endoplasmic reticulum</keyword>
<proteinExistence type="inferred from homology"/>
<dbReference type="GO" id="GO:0043657">
    <property type="term" value="C:host cell"/>
    <property type="evidence" value="ECO:0007669"/>
    <property type="project" value="GOC"/>
</dbReference>
<evidence type="ECO:0000256" key="11">
    <source>
        <dbReference type="ARBA" id="ARBA00022870"/>
    </source>
</evidence>
<evidence type="ECO:0000256" key="8">
    <source>
        <dbReference type="ARBA" id="ARBA00022562"/>
    </source>
</evidence>
<dbReference type="GO" id="GO:0042025">
    <property type="term" value="C:host cell nucleus"/>
    <property type="evidence" value="ECO:0007669"/>
    <property type="project" value="UniProtKB-SubCell"/>
</dbReference>
<keyword evidence="16" id="KW-0449">Lipoprotein</keyword>
<dbReference type="GO" id="GO:0075732">
    <property type="term" value="P:viral penetration into host nucleus"/>
    <property type="evidence" value="ECO:0007669"/>
    <property type="project" value="UniProtKB-KW"/>
</dbReference>
<evidence type="ECO:0000256" key="1">
    <source>
        <dbReference type="ARBA" id="ARBA00004147"/>
    </source>
</evidence>
<evidence type="ECO:0000256" key="7">
    <source>
        <dbReference type="ARBA" id="ARBA00022561"/>
    </source>
</evidence>
<evidence type="ECO:0000256" key="13">
    <source>
        <dbReference type="ARBA" id="ARBA00023125"/>
    </source>
</evidence>
<dbReference type="Proteomes" id="UP001265985">
    <property type="component" value="Segment"/>
</dbReference>
<evidence type="ECO:0000256" key="2">
    <source>
        <dbReference type="ARBA" id="ARBA00004328"/>
    </source>
</evidence>
<evidence type="ECO:0000256" key="4">
    <source>
        <dbReference type="ARBA" id="ARBA00006444"/>
    </source>
</evidence>
<comment type="subcellular location">
    <subcellularLocation>
        <location evidence="3">Host endoplasmic reticulum membrane</location>
    </subcellularLocation>
    <subcellularLocation>
        <location evidence="1">Host nucleus</location>
    </subcellularLocation>
    <subcellularLocation>
        <location evidence="2">Virion</location>
    </subcellularLocation>
</comment>
<dbReference type="GO" id="GO:0046718">
    <property type="term" value="P:symbiont entry into host cell"/>
    <property type="evidence" value="ECO:0007669"/>
    <property type="project" value="UniProtKB-KW"/>
</dbReference>
<dbReference type="InterPro" id="IPR001070">
    <property type="entry name" value="Polyoma_coat_VP2"/>
</dbReference>
<dbReference type="GO" id="GO:0003677">
    <property type="term" value="F:DNA binding"/>
    <property type="evidence" value="ECO:0007669"/>
    <property type="project" value="UniProtKB-KW"/>
</dbReference>
<evidence type="ECO:0000256" key="6">
    <source>
        <dbReference type="ARBA" id="ARBA00022524"/>
    </source>
</evidence>
<evidence type="ECO:0000256" key="3">
    <source>
        <dbReference type="ARBA" id="ARBA00004625"/>
    </source>
</evidence>
<sequence>MGGILTLLFNSGEIISELLTSTGLSLEALLTGEALAALEAEITSIMTIQGVTGLEALAQLGFTAEQFANMSLVSSLFNEGVALATMFQTVSGVSSLIAAGIRLGIGESPAVNRSMILHGEDRLIRHLFLSFPLNPTQWGRSLIHAVDGPITLDPQLRSLVVNGRWVIQNQDNDSAPSGAIIDMHMPTGLHEQGSPDWLLPLILGLSGDRTPELQYLENGSQKKRR</sequence>
<keyword evidence="11" id="KW-1043">Host membrane</keyword>
<keyword evidence="13" id="KW-0238">DNA-binding</keyword>
<keyword evidence="20" id="KW-1185">Reference proteome</keyword>
<name>A0AAE9P8Y6_9POLY</name>
<evidence type="ECO:0000256" key="16">
    <source>
        <dbReference type="ARBA" id="ARBA00023288"/>
    </source>
</evidence>
<evidence type="ECO:0000256" key="9">
    <source>
        <dbReference type="ARBA" id="ARBA00022707"/>
    </source>
</evidence>
<keyword evidence="17" id="KW-1160">Virus entry into host cell</keyword>
<evidence type="ECO:0000256" key="17">
    <source>
        <dbReference type="ARBA" id="ARBA00023296"/>
    </source>
</evidence>
<evidence type="ECO:0000313" key="20">
    <source>
        <dbReference type="Proteomes" id="UP001265985"/>
    </source>
</evidence>
<comment type="similarity">
    <text evidence="4">Belongs to the polyomaviruses capsid protein VP2 family.</text>
</comment>